<protein>
    <submittedName>
        <fullName evidence="1">Uncharacterized protein</fullName>
    </submittedName>
</protein>
<sequence>MARRRGDRLSSRRLHAAASHRVLGRGLVGAAINRQLCARAYALVVMPLPVQYTSPTVGLVGFLAVAVAAEATLVIPVTLPVHDGLVLVDQLPVATACKEARDLGR</sequence>
<gene>
    <name evidence="1" type="ORF">C2845_PM12G26150</name>
</gene>
<organism evidence="1 2">
    <name type="scientific">Panicum miliaceum</name>
    <name type="common">Proso millet</name>
    <name type="synonym">Broomcorn millet</name>
    <dbReference type="NCBI Taxonomy" id="4540"/>
    <lineage>
        <taxon>Eukaryota</taxon>
        <taxon>Viridiplantae</taxon>
        <taxon>Streptophyta</taxon>
        <taxon>Embryophyta</taxon>
        <taxon>Tracheophyta</taxon>
        <taxon>Spermatophyta</taxon>
        <taxon>Magnoliopsida</taxon>
        <taxon>Liliopsida</taxon>
        <taxon>Poales</taxon>
        <taxon>Poaceae</taxon>
        <taxon>PACMAD clade</taxon>
        <taxon>Panicoideae</taxon>
        <taxon>Panicodae</taxon>
        <taxon>Paniceae</taxon>
        <taxon>Panicinae</taxon>
        <taxon>Panicum</taxon>
        <taxon>Panicum sect. Panicum</taxon>
    </lineage>
</organism>
<name>A0A3L6QHP9_PANMI</name>
<evidence type="ECO:0000313" key="2">
    <source>
        <dbReference type="Proteomes" id="UP000275267"/>
    </source>
</evidence>
<proteinExistence type="predicted"/>
<accession>A0A3L6QHP9</accession>
<reference evidence="2" key="1">
    <citation type="journal article" date="2019" name="Nat. Commun.">
        <title>The genome of broomcorn millet.</title>
        <authorList>
            <person name="Zou C."/>
            <person name="Miki D."/>
            <person name="Li D."/>
            <person name="Tang Q."/>
            <person name="Xiao L."/>
            <person name="Rajput S."/>
            <person name="Deng P."/>
            <person name="Jia W."/>
            <person name="Huang R."/>
            <person name="Zhang M."/>
            <person name="Sun Y."/>
            <person name="Hu J."/>
            <person name="Fu X."/>
            <person name="Schnable P.S."/>
            <person name="Li F."/>
            <person name="Zhang H."/>
            <person name="Feng B."/>
            <person name="Zhu X."/>
            <person name="Liu R."/>
            <person name="Schnable J.C."/>
            <person name="Zhu J.-K."/>
            <person name="Zhang H."/>
        </authorList>
    </citation>
    <scope>NUCLEOTIDE SEQUENCE [LARGE SCALE GENOMIC DNA]</scope>
</reference>
<keyword evidence="2" id="KW-1185">Reference proteome</keyword>
<dbReference type="EMBL" id="PQIB02000012">
    <property type="protein sequence ID" value="RLM80191.1"/>
    <property type="molecule type" value="Genomic_DNA"/>
</dbReference>
<dbReference type="AlphaFoldDB" id="A0A3L6QHP9"/>
<evidence type="ECO:0000313" key="1">
    <source>
        <dbReference type="EMBL" id="RLM80191.1"/>
    </source>
</evidence>
<dbReference type="Proteomes" id="UP000275267">
    <property type="component" value="Unassembled WGS sequence"/>
</dbReference>
<comment type="caution">
    <text evidence="1">The sequence shown here is derived from an EMBL/GenBank/DDBJ whole genome shotgun (WGS) entry which is preliminary data.</text>
</comment>